<sequence length="399" mass="45625">MTAMTVRLKELFEQAKDHEVTLLAGQNGLERPVRWVHMVENEEIAGFLEGQEIAFTTGIGLESQEDLISVVRKCDENGASGLVVNVGPFIRQISPEVIRYCNAHDFPLFRVPWSVHMAQIMHQFSLTITMSEKHSMELAAALENAIFWPDREELYMDYMDQNGFGQQWNYCVGVMEVCARDDRQDTTARVNDTRLAAFVRAAESLITRHQWRAALLQIEHRMVMVFARYDIDKVEAMVRSVLAACRGITNDDELLYLGIGKVTRTARCIGKSYAQGLKLERLQKHRGRDGEPFLYEDSGVDKLLLSIPDTEILEDYYESTIGPLIEHDRVNNTDLTETLRTYLRFSGSVKETAETMIVHRNTVTYKINKIEHMLGVNLSDFAVREQLSLGLRVREILDC</sequence>
<gene>
    <name evidence="3" type="ORF">GFD18_06360</name>
</gene>
<dbReference type="InterPro" id="IPR042070">
    <property type="entry name" value="PucR_C-HTH_sf"/>
</dbReference>
<name>A0ABX0CFN1_9BIFI</name>
<accession>A0ABX0CFN1</accession>
<reference evidence="3 4" key="1">
    <citation type="submission" date="2019-10" db="EMBL/GenBank/DDBJ databases">
        <title>Bifidobacterium from non-human primates.</title>
        <authorList>
            <person name="Modesto M."/>
        </authorList>
    </citation>
    <scope>NUCLEOTIDE SEQUENCE [LARGE SCALE GENOMIC DNA]</scope>
    <source>
        <strain evidence="3 4">SMA1</strain>
    </source>
</reference>
<proteinExistence type="predicted"/>
<evidence type="ECO:0000259" key="2">
    <source>
        <dbReference type="Pfam" id="PF13556"/>
    </source>
</evidence>
<protein>
    <submittedName>
        <fullName evidence="3">PucR family transcriptional regulator</fullName>
    </submittedName>
</protein>
<evidence type="ECO:0000259" key="1">
    <source>
        <dbReference type="Pfam" id="PF07905"/>
    </source>
</evidence>
<comment type="caution">
    <text evidence="3">The sequence shown here is derived from an EMBL/GenBank/DDBJ whole genome shotgun (WGS) entry which is preliminary data.</text>
</comment>
<dbReference type="PANTHER" id="PTHR33744">
    <property type="entry name" value="CARBOHYDRATE DIACID REGULATOR"/>
    <property type="match status" value="1"/>
</dbReference>
<dbReference type="Proteomes" id="UP000475155">
    <property type="component" value="Unassembled WGS sequence"/>
</dbReference>
<evidence type="ECO:0000313" key="4">
    <source>
        <dbReference type="Proteomes" id="UP000475155"/>
    </source>
</evidence>
<dbReference type="InterPro" id="IPR051448">
    <property type="entry name" value="CdaR-like_regulators"/>
</dbReference>
<dbReference type="InterPro" id="IPR025736">
    <property type="entry name" value="PucR_C-HTH_dom"/>
</dbReference>
<dbReference type="PANTHER" id="PTHR33744:SF1">
    <property type="entry name" value="DNA-BINDING TRANSCRIPTIONAL ACTIVATOR ADER"/>
    <property type="match status" value="1"/>
</dbReference>
<evidence type="ECO:0000313" key="3">
    <source>
        <dbReference type="EMBL" id="NEH11709.1"/>
    </source>
</evidence>
<dbReference type="Pfam" id="PF13556">
    <property type="entry name" value="HTH_30"/>
    <property type="match status" value="1"/>
</dbReference>
<dbReference type="EMBL" id="WHZU01000008">
    <property type="protein sequence ID" value="NEH11709.1"/>
    <property type="molecule type" value="Genomic_DNA"/>
</dbReference>
<keyword evidence="4" id="KW-1185">Reference proteome</keyword>
<feature type="domain" description="PucR C-terminal helix-turn-helix" evidence="2">
    <location>
        <begin position="335"/>
        <end position="393"/>
    </location>
</feature>
<feature type="domain" description="Purine catabolism PurC-like" evidence="1">
    <location>
        <begin position="18"/>
        <end position="125"/>
    </location>
</feature>
<dbReference type="InterPro" id="IPR012914">
    <property type="entry name" value="PucR_dom"/>
</dbReference>
<dbReference type="Pfam" id="PF07905">
    <property type="entry name" value="PucR"/>
    <property type="match status" value="1"/>
</dbReference>
<organism evidence="3 4">
    <name type="scientific">Bifidobacterium saimiriisciurei</name>
    <dbReference type="NCBI Taxonomy" id="2661627"/>
    <lineage>
        <taxon>Bacteria</taxon>
        <taxon>Bacillati</taxon>
        <taxon>Actinomycetota</taxon>
        <taxon>Actinomycetes</taxon>
        <taxon>Bifidobacteriales</taxon>
        <taxon>Bifidobacteriaceae</taxon>
        <taxon>Bifidobacterium</taxon>
    </lineage>
</organism>
<dbReference type="Gene3D" id="1.10.10.2840">
    <property type="entry name" value="PucR C-terminal helix-turn-helix domain"/>
    <property type="match status" value="1"/>
</dbReference>